<keyword evidence="1" id="KW-1133">Transmembrane helix</keyword>
<dbReference type="Proteomes" id="UP000172353">
    <property type="component" value="Segment"/>
</dbReference>
<protein>
    <submittedName>
        <fullName evidence="2">Uncharacterized protein</fullName>
    </submittedName>
</protein>
<gene>
    <name evidence="2" type="primary">MSV005</name>
</gene>
<dbReference type="KEGG" id="vg:1449855"/>
<organismHost>
    <name type="scientific">Melanoplus sanguinipes</name>
    <name type="common">Migratory grasshopper</name>
    <dbReference type="NCBI Taxonomy" id="65742"/>
</organismHost>
<dbReference type="GeneID" id="1449855"/>
<evidence type="ECO:0000313" key="3">
    <source>
        <dbReference type="Proteomes" id="UP000172353"/>
    </source>
</evidence>
<dbReference type="EMBL" id="AF063866">
    <property type="protein sequence ID" value="AAC97860.1"/>
    <property type="molecule type" value="Genomic_DNA"/>
</dbReference>
<accession>Q9YW87</accession>
<name>Q9YW87_MSEPV</name>
<dbReference type="RefSeq" id="NP_048076.1">
    <property type="nucleotide sequence ID" value="NC_001993.1"/>
</dbReference>
<evidence type="ECO:0000313" key="2">
    <source>
        <dbReference type="EMBL" id="AAC97860.1"/>
    </source>
</evidence>
<feature type="transmembrane region" description="Helical" evidence="1">
    <location>
        <begin position="64"/>
        <end position="82"/>
    </location>
</feature>
<sequence>MKMKILFKDYNTKIIYEYIKSLDCGYNLKKKLNIDDKLSKSIIKLTCYNPNISECVLPISIIKFIYTLSEIIILILLLNYYIKMQLNIKRAKHNMNYKKKYCKECELITFQNQFEICEICYKNKVFMYCSHCTDITEVDELNGKCKNCNFINKSYYAYIGVLMYKKYRIKCIICGNYDYISNICSEECKYKYLFKRLFTKRCIQCNMFIDSELNTKFCHYCYFYYYCYWYGYYWYIYPLIFDNYNG</sequence>
<proteinExistence type="predicted"/>
<keyword evidence="1" id="KW-0472">Membrane</keyword>
<organism evidence="2 3">
    <name type="scientific">Melanoplus sanguinipes entomopoxvirus</name>
    <name type="common">MsEPV</name>
    <dbReference type="NCBI Taxonomy" id="83191"/>
    <lineage>
        <taxon>Viruses</taxon>
        <taxon>Varidnaviria</taxon>
        <taxon>Bamfordvirae</taxon>
        <taxon>Nucleocytoviricota</taxon>
        <taxon>Pokkesviricetes</taxon>
        <taxon>Chitovirales</taxon>
        <taxon>Poxviridae</taxon>
        <taxon>Entomopoxvirinae</taxon>
        <taxon>Deltaentomopoxvirus</taxon>
        <taxon>Deltaentomopoxvirus msanguinipes</taxon>
    </lineage>
</organism>
<dbReference type="PIR" id="T28166">
    <property type="entry name" value="T28166"/>
</dbReference>
<evidence type="ECO:0000256" key="1">
    <source>
        <dbReference type="SAM" id="Phobius"/>
    </source>
</evidence>
<reference evidence="2 3" key="1">
    <citation type="journal article" date="1999" name="J. Virol.">
        <title>The genome of Melanoplus sanguinipes entomopoxvirus.</title>
        <authorList>
            <person name="Afonso C.L."/>
            <person name="Tulman E.R."/>
            <person name="Lu Z."/>
            <person name="Oma E."/>
            <person name="Kutish G.F."/>
            <person name="Rock D.L."/>
        </authorList>
    </citation>
    <scope>NUCLEOTIDE SEQUENCE [LARGE SCALE GENOMIC DNA]</scope>
    <source>
        <strain evidence="2">Tucson</strain>
    </source>
</reference>
<keyword evidence="3" id="KW-1185">Reference proteome</keyword>
<keyword evidence="1" id="KW-0812">Transmembrane</keyword>